<dbReference type="Pfam" id="PF00635">
    <property type="entry name" value="Motile_Sperm"/>
    <property type="match status" value="1"/>
</dbReference>
<dbReference type="InterPro" id="IPR008962">
    <property type="entry name" value="PapD-like_sf"/>
</dbReference>
<sequence>MEGIFMTYPSSCMDFDGLSSELLSSKLHLCNLTGENRLAFKVKSNAPRGTLVVRPNLGLLLPKQIQDILVTIHQSDPKNLKKNYKLKIQYIILTEGEVDLDWIWKNSSLIKIYNHKIDCSCTFKPESHERRLMGLKNTRVVPLNDKKVGNSSLMDFEDALTDFSNLPPNQIYIVIVIFVLGIILGKWIV</sequence>
<dbReference type="GO" id="GO:0061817">
    <property type="term" value="P:endoplasmic reticulum-plasma membrane tethering"/>
    <property type="evidence" value="ECO:0007669"/>
    <property type="project" value="TreeGrafter"/>
</dbReference>
<comment type="subcellular location">
    <subcellularLocation>
        <location evidence="1">Membrane</location>
        <topology evidence="1">Single-pass type IV membrane protein</topology>
    </subcellularLocation>
</comment>
<evidence type="ECO:0000256" key="1">
    <source>
        <dbReference type="ARBA" id="ARBA00004211"/>
    </source>
</evidence>
<evidence type="ECO:0000313" key="8">
    <source>
        <dbReference type="EMBL" id="ADD38084.1"/>
    </source>
</evidence>
<comment type="similarity">
    <text evidence="2">Belongs to the VAMP-associated protein (VAP) (TC 9.B.17) family.</text>
</comment>
<protein>
    <submittedName>
        <fullName evidence="8">Vesicle-associated membrane protein-associated protein A</fullName>
    </submittedName>
</protein>
<feature type="transmembrane region" description="Helical" evidence="6">
    <location>
        <begin position="171"/>
        <end position="188"/>
    </location>
</feature>
<feature type="domain" description="MSP" evidence="7">
    <location>
        <begin position="4"/>
        <end position="122"/>
    </location>
</feature>
<name>D3PHP8_LEPSM</name>
<dbReference type="Gene3D" id="2.60.40.10">
    <property type="entry name" value="Immunoglobulins"/>
    <property type="match status" value="1"/>
</dbReference>
<keyword evidence="3 6" id="KW-0812">Transmembrane</keyword>
<reference evidence="8" key="1">
    <citation type="submission" date="2010-03" db="EMBL/GenBank/DDBJ databases">
        <title>Atlantic Lepeophtheirus salmonis ESTs and full-length cDNAs.</title>
        <authorList>
            <person name="Yasuike M."/>
            <person name="von Schalburg K."/>
            <person name="Cooper G."/>
            <person name="Leong J."/>
            <person name="Nilsen F."/>
            <person name="Jones S.R.M."/>
            <person name="Koop B.F."/>
        </authorList>
    </citation>
    <scope>NUCLEOTIDE SEQUENCE</scope>
    <source>
        <strain evidence="8">Atlantic form</strain>
        <tissue evidence="8">Mixed tissue</tissue>
    </source>
</reference>
<dbReference type="InterPro" id="IPR000535">
    <property type="entry name" value="MSP_dom"/>
</dbReference>
<dbReference type="EMBL" id="BT121154">
    <property type="protein sequence ID" value="ADD38084.1"/>
    <property type="molecule type" value="mRNA"/>
</dbReference>
<evidence type="ECO:0000256" key="3">
    <source>
        <dbReference type="ARBA" id="ARBA00022692"/>
    </source>
</evidence>
<organism evidence="8">
    <name type="scientific">Lepeophtheirus salmonis</name>
    <name type="common">Salmon louse</name>
    <name type="synonym">Caligus salmonis</name>
    <dbReference type="NCBI Taxonomy" id="72036"/>
    <lineage>
        <taxon>Eukaryota</taxon>
        <taxon>Metazoa</taxon>
        <taxon>Ecdysozoa</taxon>
        <taxon>Arthropoda</taxon>
        <taxon>Crustacea</taxon>
        <taxon>Multicrustacea</taxon>
        <taxon>Hexanauplia</taxon>
        <taxon>Copepoda</taxon>
        <taxon>Siphonostomatoida</taxon>
        <taxon>Caligidae</taxon>
        <taxon>Lepeophtheirus</taxon>
    </lineage>
</organism>
<dbReference type="AlphaFoldDB" id="D3PHP8"/>
<evidence type="ECO:0000256" key="2">
    <source>
        <dbReference type="ARBA" id="ARBA00008932"/>
    </source>
</evidence>
<dbReference type="GO" id="GO:0090158">
    <property type="term" value="P:endoplasmic reticulum membrane organization"/>
    <property type="evidence" value="ECO:0007669"/>
    <property type="project" value="TreeGrafter"/>
</dbReference>
<evidence type="ECO:0000256" key="5">
    <source>
        <dbReference type="ARBA" id="ARBA00023136"/>
    </source>
</evidence>
<dbReference type="InterPro" id="IPR016763">
    <property type="entry name" value="VAP"/>
</dbReference>
<keyword evidence="4 6" id="KW-1133">Transmembrane helix</keyword>
<gene>
    <name evidence="8" type="primary">VAPA</name>
</gene>
<dbReference type="PANTHER" id="PTHR10809">
    <property type="entry name" value="VESICLE-ASSOCIATED MEMBRANE PROTEIN-ASSOCIATED PROTEIN"/>
    <property type="match status" value="1"/>
</dbReference>
<proteinExistence type="evidence at transcript level"/>
<dbReference type="SUPFAM" id="SSF49354">
    <property type="entry name" value="PapD-like"/>
    <property type="match status" value="1"/>
</dbReference>
<dbReference type="InterPro" id="IPR013783">
    <property type="entry name" value="Ig-like_fold"/>
</dbReference>
<keyword evidence="5 6" id="KW-0472">Membrane</keyword>
<dbReference type="GO" id="GO:0005789">
    <property type="term" value="C:endoplasmic reticulum membrane"/>
    <property type="evidence" value="ECO:0007669"/>
    <property type="project" value="InterPro"/>
</dbReference>
<evidence type="ECO:0000259" key="7">
    <source>
        <dbReference type="PROSITE" id="PS50202"/>
    </source>
</evidence>
<dbReference type="PROSITE" id="PS50202">
    <property type="entry name" value="MSP"/>
    <property type="match status" value="1"/>
</dbReference>
<evidence type="ECO:0000256" key="4">
    <source>
        <dbReference type="ARBA" id="ARBA00022989"/>
    </source>
</evidence>
<dbReference type="PANTHER" id="PTHR10809:SF6">
    <property type="entry name" value="AT11025P-RELATED"/>
    <property type="match status" value="1"/>
</dbReference>
<evidence type="ECO:0000256" key="6">
    <source>
        <dbReference type="SAM" id="Phobius"/>
    </source>
</evidence>
<accession>D3PHP8</accession>
<dbReference type="GO" id="GO:0005886">
    <property type="term" value="C:plasma membrane"/>
    <property type="evidence" value="ECO:0007669"/>
    <property type="project" value="TreeGrafter"/>
</dbReference>